<dbReference type="Gene3D" id="1.10.1220.10">
    <property type="entry name" value="Met repressor-like"/>
    <property type="match status" value="1"/>
</dbReference>
<evidence type="ECO:0000313" key="3">
    <source>
        <dbReference type="Proteomes" id="UP000199215"/>
    </source>
</evidence>
<evidence type="ECO:0000313" key="2">
    <source>
        <dbReference type="EMBL" id="SEH38134.1"/>
    </source>
</evidence>
<protein>
    <submittedName>
        <fullName evidence="2">Transcriptional regulator, contains Arc/MetJ-type RHH (Ribbon-helix-helix) DNA-binding domain</fullName>
    </submittedName>
</protein>
<dbReference type="CDD" id="cd22231">
    <property type="entry name" value="RHH_NikR_HicB-like"/>
    <property type="match status" value="1"/>
</dbReference>
<dbReference type="GO" id="GO:0006355">
    <property type="term" value="P:regulation of DNA-templated transcription"/>
    <property type="evidence" value="ECO:0007669"/>
    <property type="project" value="InterPro"/>
</dbReference>
<dbReference type="Pfam" id="PF23434">
    <property type="entry name" value="DUF7120"/>
    <property type="match status" value="1"/>
</dbReference>
<dbReference type="SUPFAM" id="SSF47598">
    <property type="entry name" value="Ribbon-helix-helix"/>
    <property type="match status" value="1"/>
</dbReference>
<keyword evidence="3" id="KW-1185">Reference proteome</keyword>
<keyword evidence="2" id="KW-0238">DNA-binding</keyword>
<evidence type="ECO:0000256" key="1">
    <source>
        <dbReference type="SAM" id="MobiDB-lite"/>
    </source>
</evidence>
<gene>
    <name evidence="2" type="ORF">SAMN05192561_101323</name>
</gene>
<dbReference type="AlphaFoldDB" id="A0A1H6HV48"/>
<dbReference type="PANTHER" id="PTHR36215">
    <property type="entry name" value="BLL4998 PROTEIN"/>
    <property type="match status" value="1"/>
</dbReference>
<dbReference type="GO" id="GO:0003677">
    <property type="term" value="F:DNA binding"/>
    <property type="evidence" value="ECO:0007669"/>
    <property type="project" value="UniProtKB-KW"/>
</dbReference>
<dbReference type="InterPro" id="IPR013321">
    <property type="entry name" value="Arc_rbn_hlx_hlx"/>
</dbReference>
<proteinExistence type="predicted"/>
<dbReference type="InterPro" id="IPR055544">
    <property type="entry name" value="DUF7120"/>
</dbReference>
<sequence>MPKVSVDIPEELLNDLDRHVGGDGKFVNRSDAVRASIRKTLDRLDEIDDRHGRLDEDADGAETDGTGCHGTTDEGPDA</sequence>
<feature type="region of interest" description="Disordered" evidence="1">
    <location>
        <begin position="49"/>
        <end position="78"/>
    </location>
</feature>
<organism evidence="2 3">
    <name type="scientific">Halopenitus malekzadehii</name>
    <dbReference type="NCBI Taxonomy" id="1267564"/>
    <lineage>
        <taxon>Archaea</taxon>
        <taxon>Methanobacteriati</taxon>
        <taxon>Methanobacteriota</taxon>
        <taxon>Stenosarchaea group</taxon>
        <taxon>Halobacteria</taxon>
        <taxon>Halobacteriales</taxon>
        <taxon>Haloferacaceae</taxon>
        <taxon>Halopenitus</taxon>
    </lineage>
</organism>
<reference evidence="2 3" key="1">
    <citation type="submission" date="2016-10" db="EMBL/GenBank/DDBJ databases">
        <authorList>
            <person name="de Groot N.N."/>
        </authorList>
    </citation>
    <scope>NUCLEOTIDE SEQUENCE [LARGE SCALE GENOMIC DNA]</scope>
    <source>
        <strain evidence="2 3">IBRC-M10418</strain>
    </source>
</reference>
<dbReference type="OrthoDB" id="334822at2157"/>
<accession>A0A1H6HV48</accession>
<dbReference type="InterPro" id="IPR010985">
    <property type="entry name" value="Ribbon_hlx_hlx"/>
</dbReference>
<dbReference type="Proteomes" id="UP000199215">
    <property type="component" value="Unassembled WGS sequence"/>
</dbReference>
<name>A0A1H6HV48_9EURY</name>
<dbReference type="EMBL" id="FNWU01000001">
    <property type="protein sequence ID" value="SEH38134.1"/>
    <property type="molecule type" value="Genomic_DNA"/>
</dbReference>
<dbReference type="STRING" id="1267564.SAMN05192561_101323"/>
<dbReference type="PANTHER" id="PTHR36215:SF2">
    <property type="entry name" value="RIBBON-HELIX-HELIX PROTEIN COPG DOMAIN-CONTAINING PROTEIN"/>
    <property type="match status" value="1"/>
</dbReference>